<dbReference type="Pfam" id="PF04773">
    <property type="entry name" value="FecR"/>
    <property type="match status" value="1"/>
</dbReference>
<dbReference type="Gene3D" id="2.60.120.1440">
    <property type="match status" value="1"/>
</dbReference>
<organism evidence="4 5">
    <name type="scientific">Duganella fentianensis</name>
    <dbReference type="NCBI Taxonomy" id="2692177"/>
    <lineage>
        <taxon>Bacteria</taxon>
        <taxon>Pseudomonadati</taxon>
        <taxon>Pseudomonadota</taxon>
        <taxon>Betaproteobacteria</taxon>
        <taxon>Burkholderiales</taxon>
        <taxon>Oxalobacteraceae</taxon>
        <taxon>Telluria group</taxon>
        <taxon>Duganella</taxon>
    </lineage>
</organism>
<evidence type="ECO:0000256" key="1">
    <source>
        <dbReference type="SAM" id="MobiDB-lite"/>
    </source>
</evidence>
<feature type="region of interest" description="Disordered" evidence="1">
    <location>
        <begin position="198"/>
        <end position="233"/>
    </location>
</feature>
<feature type="domain" description="FecR protein" evidence="3">
    <location>
        <begin position="51"/>
        <end position="152"/>
    </location>
</feature>
<feature type="chain" id="PRO_5032389826" description="FecR protein domain-containing protein" evidence="2">
    <location>
        <begin position="20"/>
        <end position="453"/>
    </location>
</feature>
<reference evidence="4" key="1">
    <citation type="submission" date="2019-12" db="EMBL/GenBank/DDBJ databases">
        <title>Novel species isolated from a subtropical stream in China.</title>
        <authorList>
            <person name="Lu H."/>
        </authorList>
    </citation>
    <scope>NUCLEOTIDE SEQUENCE [LARGE SCALE GENOMIC DNA]</scope>
    <source>
        <strain evidence="4">FT93W</strain>
    </source>
</reference>
<accession>A0A845HSK8</accession>
<dbReference type="EMBL" id="WWCL01000001">
    <property type="protein sequence ID" value="MYN44000.1"/>
    <property type="molecule type" value="Genomic_DNA"/>
</dbReference>
<sequence>MRKLLILASSLLLAHAAHAAEAGKIIFVAGAAKVASNAAVLNAAVNEGEMLSTGADGYIYIKTIDNGLFVLRPNTQARIASYHIDSVNPANTRIKLELISGVARSQSGQAVKLARQNFRFNTPVAAIGVRGTDFTVFTDNETSRVTVLSGGITMSGFANGCRPEGTGPCEGAAARELSAAQKGQLLQLQRGQATPQLMQGNTSLAPDLVAPPRSDEPGKPASGSAAAATEPSLDPKKDLTLQQEKANQQAIAQQPTVKPTVPDVTVKTPEVVAPVTPEVPVVPPAPLKEVSWGRYTAIANQPAPTVALAKDGADRIGFTEDFVLFRSRNGSNFATPVQGSAAFTLASSEAYIRNLDGTGKAPVSLQNGVLSFEFGNSSFATQFDVLTQNAETYKMATTGKVGSDGVFSSLSNNSRSNNMSVTGALSDMANASYIFQGSPDAKHVVNGVATWRK</sequence>
<dbReference type="InterPro" id="IPR006860">
    <property type="entry name" value="FecR"/>
</dbReference>
<evidence type="ECO:0000256" key="2">
    <source>
        <dbReference type="SAM" id="SignalP"/>
    </source>
</evidence>
<dbReference type="Proteomes" id="UP000444316">
    <property type="component" value="Unassembled WGS sequence"/>
</dbReference>
<dbReference type="AlphaFoldDB" id="A0A845HSK8"/>
<dbReference type="PANTHER" id="PTHR38731">
    <property type="entry name" value="LIPL45-RELATED LIPOPROTEIN-RELATED"/>
    <property type="match status" value="1"/>
</dbReference>
<evidence type="ECO:0000259" key="3">
    <source>
        <dbReference type="Pfam" id="PF04773"/>
    </source>
</evidence>
<keyword evidence="5" id="KW-1185">Reference proteome</keyword>
<name>A0A845HSK8_9BURK</name>
<keyword evidence="2" id="KW-0732">Signal</keyword>
<evidence type="ECO:0000313" key="5">
    <source>
        <dbReference type="Proteomes" id="UP000444316"/>
    </source>
</evidence>
<comment type="caution">
    <text evidence="4">The sequence shown here is derived from an EMBL/GenBank/DDBJ whole genome shotgun (WGS) entry which is preliminary data.</text>
</comment>
<evidence type="ECO:0000313" key="4">
    <source>
        <dbReference type="EMBL" id="MYN44000.1"/>
    </source>
</evidence>
<gene>
    <name evidence="4" type="ORF">GTP23_02825</name>
</gene>
<feature type="compositionally biased region" description="Low complexity" evidence="1">
    <location>
        <begin position="219"/>
        <end position="228"/>
    </location>
</feature>
<feature type="signal peptide" evidence="2">
    <location>
        <begin position="1"/>
        <end position="19"/>
    </location>
</feature>
<proteinExistence type="predicted"/>
<protein>
    <recommendedName>
        <fullName evidence="3">FecR protein domain-containing protein</fullName>
    </recommendedName>
</protein>